<accession>A0AAV4WLI0</accession>
<dbReference type="AlphaFoldDB" id="A0AAV4WLI0"/>
<reference evidence="1 2" key="1">
    <citation type="submission" date="2021-06" db="EMBL/GenBank/DDBJ databases">
        <title>Caerostris darwini draft genome.</title>
        <authorList>
            <person name="Kono N."/>
            <person name="Arakawa K."/>
        </authorList>
    </citation>
    <scope>NUCLEOTIDE SEQUENCE [LARGE SCALE GENOMIC DNA]</scope>
</reference>
<comment type="caution">
    <text evidence="1">The sequence shown here is derived from an EMBL/GenBank/DDBJ whole genome shotgun (WGS) entry which is preliminary data.</text>
</comment>
<evidence type="ECO:0000313" key="1">
    <source>
        <dbReference type="EMBL" id="GIY83381.1"/>
    </source>
</evidence>
<sequence>MGSFRNSNLTISLYKPQRRPFTVNYFSSFFPPRADSGHPHVWQMARGPMSYLMRNRRSDCIICGHGIPQIKYGFQLRRKWSISFFTLLGDINCVIKDHVYEEFKIVVPRFAMGNKCKRWKIFLFVT</sequence>
<organism evidence="1 2">
    <name type="scientific">Caerostris darwini</name>
    <dbReference type="NCBI Taxonomy" id="1538125"/>
    <lineage>
        <taxon>Eukaryota</taxon>
        <taxon>Metazoa</taxon>
        <taxon>Ecdysozoa</taxon>
        <taxon>Arthropoda</taxon>
        <taxon>Chelicerata</taxon>
        <taxon>Arachnida</taxon>
        <taxon>Araneae</taxon>
        <taxon>Araneomorphae</taxon>
        <taxon>Entelegynae</taxon>
        <taxon>Araneoidea</taxon>
        <taxon>Araneidae</taxon>
        <taxon>Caerostris</taxon>
    </lineage>
</organism>
<gene>
    <name evidence="1" type="ORF">CDAR_116311</name>
</gene>
<keyword evidence="2" id="KW-1185">Reference proteome</keyword>
<name>A0AAV4WLI0_9ARAC</name>
<dbReference type="EMBL" id="BPLQ01014820">
    <property type="protein sequence ID" value="GIY83381.1"/>
    <property type="molecule type" value="Genomic_DNA"/>
</dbReference>
<dbReference type="Proteomes" id="UP001054837">
    <property type="component" value="Unassembled WGS sequence"/>
</dbReference>
<protein>
    <submittedName>
        <fullName evidence="1">Uncharacterized protein</fullName>
    </submittedName>
</protein>
<evidence type="ECO:0000313" key="2">
    <source>
        <dbReference type="Proteomes" id="UP001054837"/>
    </source>
</evidence>
<proteinExistence type="predicted"/>